<dbReference type="eggNOG" id="COG2518">
    <property type="taxonomic scope" value="Bacteria"/>
</dbReference>
<dbReference type="Gene3D" id="3.40.366.10">
    <property type="entry name" value="Malonyl-Coenzyme A Acyl Carrier Protein, domain 2"/>
    <property type="match status" value="1"/>
</dbReference>
<keyword evidence="1" id="KW-0596">Phosphopantetheine</keyword>
<dbReference type="SUPFAM" id="SSF47336">
    <property type="entry name" value="ACP-like"/>
    <property type="match status" value="1"/>
</dbReference>
<dbReference type="InterPro" id="IPR014031">
    <property type="entry name" value="Ketoacyl_synth_C"/>
</dbReference>
<dbReference type="CDD" id="cd08955">
    <property type="entry name" value="KR_2_FAS_SDR_x"/>
    <property type="match status" value="1"/>
</dbReference>
<feature type="active site" description="Proton donor; for dehydratase activity" evidence="7">
    <location>
        <position position="1120"/>
    </location>
</feature>
<dbReference type="InterPro" id="IPR014030">
    <property type="entry name" value="Ketoacyl_synth_N"/>
</dbReference>
<dbReference type="PROSITE" id="PS52004">
    <property type="entry name" value="KS3_2"/>
    <property type="match status" value="1"/>
</dbReference>
<dbReference type="Gene3D" id="3.40.50.720">
    <property type="entry name" value="NAD(P)-binding Rossmann-like Domain"/>
    <property type="match status" value="3"/>
</dbReference>
<dbReference type="PANTHER" id="PTHR43775">
    <property type="entry name" value="FATTY ACID SYNTHASE"/>
    <property type="match status" value="1"/>
</dbReference>
<dbReference type="InterPro" id="IPR020843">
    <property type="entry name" value="ER"/>
</dbReference>
<dbReference type="OrthoDB" id="499075at2"/>
<evidence type="ECO:0000259" key="10">
    <source>
        <dbReference type="PROSITE" id="PS52019"/>
    </source>
</evidence>
<evidence type="ECO:0000256" key="3">
    <source>
        <dbReference type="ARBA" id="ARBA00022679"/>
    </source>
</evidence>
<dbReference type="SUPFAM" id="SSF50129">
    <property type="entry name" value="GroES-like"/>
    <property type="match status" value="1"/>
</dbReference>
<keyword evidence="4" id="KW-0521">NADP</keyword>
<reference evidence="11" key="1">
    <citation type="submission" date="2006-06" db="EMBL/GenBank/DDBJ databases">
        <title>Complete sequence of Trichodesmium erythraeum IMS101.</title>
        <authorList>
            <consortium name="US DOE Joint Genome Institute"/>
            <person name="Copeland A."/>
            <person name="Lucas S."/>
            <person name="Lapidus A."/>
            <person name="Barry K."/>
            <person name="Detter J.C."/>
            <person name="Glavina del Rio T."/>
            <person name="Hammon N."/>
            <person name="Israni S."/>
            <person name="Dalin E."/>
            <person name="Tice H."/>
            <person name="Pitluck S."/>
            <person name="Kiss H."/>
            <person name="Munk A.C."/>
            <person name="Brettin T."/>
            <person name="Bruce D."/>
            <person name="Han C."/>
            <person name="Tapia R."/>
            <person name="Gilna P."/>
            <person name="Schmutz J."/>
            <person name="Larimer F."/>
            <person name="Land M."/>
            <person name="Hauser L."/>
            <person name="Kyrpides N."/>
            <person name="Kim E."/>
            <person name="Richardson P."/>
        </authorList>
    </citation>
    <scope>NUCLEOTIDE SEQUENCE [LARGE SCALE GENOMIC DNA]</scope>
    <source>
        <strain evidence="11">IMS101</strain>
    </source>
</reference>
<dbReference type="InterPro" id="IPR057326">
    <property type="entry name" value="KR_dom"/>
</dbReference>
<dbReference type="InterPro" id="IPR036736">
    <property type="entry name" value="ACP-like_sf"/>
</dbReference>
<proteinExistence type="predicted"/>
<feature type="region of interest" description="N-terminal hotdog fold" evidence="7">
    <location>
        <begin position="919"/>
        <end position="1044"/>
    </location>
</feature>
<dbReference type="PROSITE" id="PS00606">
    <property type="entry name" value="KS3_1"/>
    <property type="match status" value="1"/>
</dbReference>
<dbReference type="InterPro" id="IPR050091">
    <property type="entry name" value="PKS_NRPS_Biosynth_Enz"/>
</dbReference>
<dbReference type="InterPro" id="IPR020807">
    <property type="entry name" value="PKS_DH"/>
</dbReference>
<dbReference type="SUPFAM" id="SSF53901">
    <property type="entry name" value="Thiolase-like"/>
    <property type="match status" value="1"/>
</dbReference>
<gene>
    <name evidence="11" type="ordered locus">Tery_3819</name>
</gene>
<dbReference type="SUPFAM" id="SSF51735">
    <property type="entry name" value="NAD(P)-binding Rossmann-fold domains"/>
    <property type="match status" value="3"/>
</dbReference>
<dbReference type="Pfam" id="PF00550">
    <property type="entry name" value="PP-binding"/>
    <property type="match status" value="1"/>
</dbReference>
<dbReference type="Pfam" id="PF02801">
    <property type="entry name" value="Ketoacyl-synt_C"/>
    <property type="match status" value="1"/>
</dbReference>
<dbReference type="SUPFAM" id="SSF52151">
    <property type="entry name" value="FabD/lysophospholipase-like"/>
    <property type="match status" value="1"/>
</dbReference>
<evidence type="ECO:0000256" key="7">
    <source>
        <dbReference type="PROSITE-ProRule" id="PRU01363"/>
    </source>
</evidence>
<evidence type="ECO:0000256" key="5">
    <source>
        <dbReference type="ARBA" id="ARBA00023268"/>
    </source>
</evidence>
<feature type="domain" description="PKS/mFAS DH" evidence="10">
    <location>
        <begin position="919"/>
        <end position="1204"/>
    </location>
</feature>
<evidence type="ECO:0000313" key="11">
    <source>
        <dbReference type="EMBL" id="ABG52863.1"/>
    </source>
</evidence>
<evidence type="ECO:0000256" key="6">
    <source>
        <dbReference type="ARBA" id="ARBA00023315"/>
    </source>
</evidence>
<keyword evidence="5" id="KW-0511">Multifunctional enzyme</keyword>
<dbReference type="SMART" id="SM00827">
    <property type="entry name" value="PKS_AT"/>
    <property type="match status" value="1"/>
</dbReference>
<dbReference type="SMART" id="SM00829">
    <property type="entry name" value="PKS_ER"/>
    <property type="match status" value="1"/>
</dbReference>
<dbReference type="SMART" id="SM00825">
    <property type="entry name" value="PKS_KS"/>
    <property type="match status" value="1"/>
</dbReference>
<dbReference type="Gene3D" id="3.30.70.3290">
    <property type="match status" value="1"/>
</dbReference>
<keyword evidence="2" id="KW-0597">Phosphoprotein</keyword>
<dbReference type="PANTHER" id="PTHR43775:SF37">
    <property type="entry name" value="SI:DKEY-61P9.11"/>
    <property type="match status" value="1"/>
</dbReference>
<dbReference type="FunFam" id="3.40.50.720:FF:000209">
    <property type="entry name" value="Polyketide synthase Pks12"/>
    <property type="match status" value="1"/>
</dbReference>
<dbReference type="PROSITE" id="PS52019">
    <property type="entry name" value="PKS_MFAS_DH"/>
    <property type="match status" value="1"/>
</dbReference>
<dbReference type="Pfam" id="PF08242">
    <property type="entry name" value="Methyltransf_12"/>
    <property type="match status" value="1"/>
</dbReference>
<dbReference type="KEGG" id="ter:Tery_3819"/>
<evidence type="ECO:0000256" key="2">
    <source>
        <dbReference type="ARBA" id="ARBA00022553"/>
    </source>
</evidence>
<dbReference type="InterPro" id="IPR011032">
    <property type="entry name" value="GroES-like_sf"/>
</dbReference>
<dbReference type="eggNOG" id="COG0604">
    <property type="taxonomic scope" value="Bacteria"/>
</dbReference>
<dbReference type="Pfam" id="PF21394">
    <property type="entry name" value="Beta-ketacyl_N"/>
    <property type="match status" value="1"/>
</dbReference>
<organism evidence="11">
    <name type="scientific">Trichodesmium erythraeum (strain IMS101)</name>
    <dbReference type="NCBI Taxonomy" id="203124"/>
    <lineage>
        <taxon>Bacteria</taxon>
        <taxon>Bacillati</taxon>
        <taxon>Cyanobacteriota</taxon>
        <taxon>Cyanophyceae</taxon>
        <taxon>Oscillatoriophycideae</taxon>
        <taxon>Oscillatoriales</taxon>
        <taxon>Microcoleaceae</taxon>
        <taxon>Trichodesmium</taxon>
    </lineage>
</organism>
<dbReference type="InterPro" id="IPR049490">
    <property type="entry name" value="C883_1060-like_KR_N"/>
</dbReference>
<dbReference type="InterPro" id="IPR049552">
    <property type="entry name" value="PKS_DH_N"/>
</dbReference>
<accession>Q10Y11</accession>
<dbReference type="InterPro" id="IPR049900">
    <property type="entry name" value="PKS_mFAS_DH"/>
</dbReference>
<evidence type="ECO:0000256" key="1">
    <source>
        <dbReference type="ARBA" id="ARBA00022450"/>
    </source>
</evidence>
<dbReference type="Pfam" id="PF08240">
    <property type="entry name" value="ADH_N"/>
    <property type="match status" value="1"/>
</dbReference>
<dbReference type="InterPro" id="IPR016036">
    <property type="entry name" value="Malonyl_transacylase_ACP-bd"/>
</dbReference>
<dbReference type="GO" id="GO:0006633">
    <property type="term" value="P:fatty acid biosynthetic process"/>
    <property type="evidence" value="ECO:0007669"/>
    <property type="project" value="InterPro"/>
</dbReference>
<feature type="domain" description="Carrier" evidence="8">
    <location>
        <begin position="2448"/>
        <end position="2526"/>
    </location>
</feature>
<dbReference type="HOGENOM" id="CLU_000022_35_5_3"/>
<dbReference type="GO" id="GO:0016491">
    <property type="term" value="F:oxidoreductase activity"/>
    <property type="evidence" value="ECO:0007669"/>
    <property type="project" value="InterPro"/>
</dbReference>
<dbReference type="RefSeq" id="WP_011613193.1">
    <property type="nucleotide sequence ID" value="NC_008312.1"/>
</dbReference>
<dbReference type="SUPFAM" id="SSF53335">
    <property type="entry name" value="S-adenosyl-L-methionine-dependent methyltransferases"/>
    <property type="match status" value="1"/>
</dbReference>
<dbReference type="InterPro" id="IPR013217">
    <property type="entry name" value="Methyltransf_12"/>
</dbReference>
<dbReference type="InterPro" id="IPR042104">
    <property type="entry name" value="PKS_dehydratase_sf"/>
</dbReference>
<dbReference type="Pfam" id="PF08659">
    <property type="entry name" value="KR"/>
    <property type="match status" value="1"/>
</dbReference>
<dbReference type="FunFam" id="3.40.47.10:FF:000019">
    <property type="entry name" value="Polyketide synthase type I"/>
    <property type="match status" value="1"/>
</dbReference>
<dbReference type="Pfam" id="PF00698">
    <property type="entry name" value="Acyl_transf_1"/>
    <property type="match status" value="1"/>
</dbReference>
<dbReference type="InterPro" id="IPR016035">
    <property type="entry name" value="Acyl_Trfase/lysoPLipase"/>
</dbReference>
<feature type="region of interest" description="C-terminal hotdog fold" evidence="7">
    <location>
        <begin position="1059"/>
        <end position="1204"/>
    </location>
</feature>
<dbReference type="Gene3D" id="3.10.129.110">
    <property type="entry name" value="Polyketide synthase dehydratase"/>
    <property type="match status" value="1"/>
</dbReference>
<dbReference type="InterPro" id="IPR009081">
    <property type="entry name" value="PP-bd_ACP"/>
</dbReference>
<feature type="active site" description="Proton acceptor; for dehydratase activity" evidence="7">
    <location>
        <position position="950"/>
    </location>
</feature>
<dbReference type="STRING" id="203124.Tery_3819"/>
<dbReference type="InterPro" id="IPR013154">
    <property type="entry name" value="ADH-like_N"/>
</dbReference>
<dbReference type="CDD" id="cd02440">
    <property type="entry name" value="AdoMet_MTases"/>
    <property type="match status" value="1"/>
</dbReference>
<evidence type="ECO:0000259" key="8">
    <source>
        <dbReference type="PROSITE" id="PS50075"/>
    </source>
</evidence>
<feature type="domain" description="Ketosynthase family 3 (KS3)" evidence="9">
    <location>
        <begin position="7"/>
        <end position="444"/>
    </location>
</feature>
<dbReference type="GO" id="GO:0004312">
    <property type="term" value="F:fatty acid synthase activity"/>
    <property type="evidence" value="ECO:0007669"/>
    <property type="project" value="TreeGrafter"/>
</dbReference>
<dbReference type="Pfam" id="PF22621">
    <property type="entry name" value="CurL-like_PKS_C"/>
    <property type="match status" value="1"/>
</dbReference>
<dbReference type="InterPro" id="IPR013968">
    <property type="entry name" value="PKS_KR"/>
</dbReference>
<dbReference type="CDD" id="cd05195">
    <property type="entry name" value="enoyl_red"/>
    <property type="match status" value="1"/>
</dbReference>
<dbReference type="PROSITE" id="PS50075">
    <property type="entry name" value="CARRIER"/>
    <property type="match status" value="1"/>
</dbReference>
<dbReference type="InterPro" id="IPR006162">
    <property type="entry name" value="Ppantetheine_attach_site"/>
</dbReference>
<dbReference type="InterPro" id="IPR018201">
    <property type="entry name" value="Ketoacyl_synth_AS"/>
</dbReference>
<dbReference type="SMART" id="SM00826">
    <property type="entry name" value="PKS_DH"/>
    <property type="match status" value="1"/>
</dbReference>
<evidence type="ECO:0000259" key="9">
    <source>
        <dbReference type="PROSITE" id="PS52004"/>
    </source>
</evidence>
<dbReference type="Pfam" id="PF00109">
    <property type="entry name" value="ketoacyl-synt"/>
    <property type="match status" value="1"/>
</dbReference>
<dbReference type="InterPro" id="IPR001227">
    <property type="entry name" value="Ac_transferase_dom_sf"/>
</dbReference>
<dbReference type="Pfam" id="PF21089">
    <property type="entry name" value="PKS_DH_N"/>
    <property type="match status" value="1"/>
</dbReference>
<dbReference type="InterPro" id="IPR020806">
    <property type="entry name" value="PKS_PP-bd"/>
</dbReference>
<name>Q10Y11_TRIEI</name>
<dbReference type="Gene3D" id="3.90.180.10">
    <property type="entry name" value="Medium-chain alcohol dehydrogenases, catalytic domain"/>
    <property type="match status" value="1"/>
</dbReference>
<dbReference type="SUPFAM" id="SSF55048">
    <property type="entry name" value="Probable ACP-binding domain of malonyl-CoA ACP transacylase"/>
    <property type="match status" value="1"/>
</dbReference>
<dbReference type="SMART" id="SM00822">
    <property type="entry name" value="PKS_KR"/>
    <property type="match status" value="1"/>
</dbReference>
<dbReference type="FunFam" id="3.40.366.10:FF:000002">
    <property type="entry name" value="Probable polyketide synthase 2"/>
    <property type="match status" value="1"/>
</dbReference>
<dbReference type="Gene3D" id="3.40.47.10">
    <property type="match status" value="1"/>
</dbReference>
<dbReference type="InterPro" id="IPR049551">
    <property type="entry name" value="PKS_DH_C"/>
</dbReference>
<dbReference type="InterPro" id="IPR029063">
    <property type="entry name" value="SAM-dependent_MTases_sf"/>
</dbReference>
<dbReference type="InterPro" id="IPR036291">
    <property type="entry name" value="NAD(P)-bd_dom_sf"/>
</dbReference>
<dbReference type="GO" id="GO:0004315">
    <property type="term" value="F:3-oxoacyl-[acyl-carrier-protein] synthase activity"/>
    <property type="evidence" value="ECO:0007669"/>
    <property type="project" value="InterPro"/>
</dbReference>
<dbReference type="GO" id="GO:0031177">
    <property type="term" value="F:phosphopantetheine binding"/>
    <property type="evidence" value="ECO:0007669"/>
    <property type="project" value="InterPro"/>
</dbReference>
<dbReference type="SMART" id="SM00823">
    <property type="entry name" value="PKS_PP"/>
    <property type="match status" value="1"/>
</dbReference>
<dbReference type="PROSITE" id="PS00012">
    <property type="entry name" value="PHOSPHOPANTETHEINE"/>
    <property type="match status" value="1"/>
</dbReference>
<dbReference type="Gene3D" id="3.40.50.150">
    <property type="entry name" value="Vaccinia Virus protein VP39"/>
    <property type="match status" value="1"/>
</dbReference>
<dbReference type="InterPro" id="IPR016039">
    <property type="entry name" value="Thiolase-like"/>
</dbReference>
<dbReference type="InterPro" id="IPR014043">
    <property type="entry name" value="Acyl_transferase_dom"/>
</dbReference>
<dbReference type="eggNOG" id="COG3321">
    <property type="taxonomic scope" value="Bacteria"/>
</dbReference>
<dbReference type="Pfam" id="PF14765">
    <property type="entry name" value="PS-DH"/>
    <property type="match status" value="1"/>
</dbReference>
<evidence type="ECO:0000256" key="4">
    <source>
        <dbReference type="ARBA" id="ARBA00022857"/>
    </source>
</evidence>
<dbReference type="EMBL" id="CP000393">
    <property type="protein sequence ID" value="ABG52863.1"/>
    <property type="molecule type" value="Genomic_DNA"/>
</dbReference>
<protein>
    <submittedName>
        <fullName evidence="11">Beta-ketoacyl synthase</fullName>
    </submittedName>
</protein>
<keyword evidence="3" id="KW-0808">Transferase</keyword>
<dbReference type="CDD" id="cd00833">
    <property type="entry name" value="PKS"/>
    <property type="match status" value="1"/>
</dbReference>
<dbReference type="InterPro" id="IPR020841">
    <property type="entry name" value="PKS_Beta-ketoAc_synthase_dom"/>
</dbReference>
<keyword evidence="6" id="KW-0012">Acyltransferase</keyword>
<dbReference type="Gene3D" id="1.10.1200.10">
    <property type="entry name" value="ACP-like"/>
    <property type="match status" value="1"/>
</dbReference>
<dbReference type="Pfam" id="PF13602">
    <property type="entry name" value="ADH_zinc_N_2"/>
    <property type="match status" value="1"/>
</dbReference>
<sequence length="2551" mass="281883">MKQQQKRELVAIIGMACRFPGANDYGQFWKNMEAGVNSISEIPSQRWEAEKYYAPIPNQQNKTISKWAGLIEGIDEFDAEFFSISPREARKVDPQQRVILELSWSCIEDAGYSPSQLSGKDVGVFMGACNYDSILLMNRNQENIEGHSGTGTWTCMIPNRISSFFNWHGPSIPIDTACSSSLVAIHYALKSLKESECEMALVGGISVLFTSTTYIQMSQLGMLSPTGQCRTFSSDANGYVRGEGAGVVLLKPLTKAIVDGDHIYGVIQGSAINHGGKARTITSPNVYAQAKVIRSAYINANISPDTVSYIESHGTGTPLGDPIEINALKRAYKQLAQQYGVEKTEKPYCGIGAVKSNIGHLEGAAGIAGLIKVLLAMKYKKLPKILNFKELNPRIKIKDTPFYIIEENQEWKRLKNELGEEIPRRAGLSSFGIGGVNAHIVLEEPLEEVKINLSDTLERPQEILTLSAKTEKALRELATKYQTYLQLDSEASLSDICFSANKGQTHFTKRLAIVAESKRDLQQKLAGFLQDNATQGVFTGNSDTQTIAFLFTGQGSQYAEMGRQLYDTQPTFKKIIDQCSKILEKYLEVSLLDVLYPNLTIKKEEVSSLIDQTAYTQPAIFVIEYALAKLWESWGIKPDVVMGHSVGEYVAATVAGIFSLEDGLKLIAARGRLMQQLPAGGEMVAVMASEAKVKKLLRPYAEKVAIAAINGPKSVVISGEATAVREIVSSLESEKIKTKQLQVSHAFHSPLMEPMLAEWEAVAKELTYHQPEIPVISNVTGTIADKSITTAKYWVDHVRLPVRFTEGMDALQKQGVEIFLEVGPKPILLGMGRRCLPKDVGVWLPSLRLGVDEWQQMLSSLGELYVQGAKVDWSGFDSDYSRQKVALPTYPFQRERYWVEENGYGKKLLSKQQTVKELHPLLGYKINIAGQQQIFESFLGAEKPEYLKDHRVFDEPLFPTTGYLEIALAAGQNQYKTSWIEVEDLRIEKGLVLLEGEVETVQTILTPQENQTYQFQIFSQEQQGGTQQWVLHVAGKIQQAAQQVEEEKLDIEKYLGECDRSIEIKQHYQRCQSMGISYGSSFQGIKQLWKGENQALAKLAIPEALAGEMGEYNIHPVILDAALQVIFNALPEAENENQTTYLPVGVEKLTTYSSPEESMYAYGVVDGTGGGNWKANVILSTETGKIVGKISGLRVKAASKEALLGSKQETIKDLLYEIEWRSKGRLGRLLPPDYLLAPTKIEQQLQPTIRELIAQANLESYQEIPGKLEELSLEYVLQAIKELGWYYKVGDKLNSEQEIERLSIVPSQKQLFKRMLQMLGEAGIIEPVVGTDEWNVVQTLDNSEEQGPKKGEKFLSEYPQAAAELTLLNRCGTELSGVLQGATDPVELVFPSGDLTAATRVYQDSTLAKFMNSLVEKTIATAIEKLPKDQGIRLLEIGAGTGGTTSYILPTLPETNTEYVFTDLGVLFTTKAKERFQDYPYVEYRTLDIEVDPTTQGYNAHQYDVIIAANVLHATTNIKEILSNVRKLLAPGGILVLFEITSRQRWLDLVFGLLEGWWRFEDLDIRPDYPLLSRSQWQEVLMGTGFTEVATLPEVEGMPQVLSQQSVIIAQADSTASVPDAKGWLILADKQGIGQHLARQLESFGGVCTVVFAGEKYQQITPEEFTINPDRPEDYEQLMTAVVDKSPALSGVVQCWTTEFAATKEIKDLSRWGCGTTLFLVQALLKSRLQRLPQLWLVTSGSQPVPLNSPLIPGVSHSSLWGMGKVINLEHPELNCVRIDLDPEATVESNANLLFNEIWSEDKEDQVALRENSRYVARLVASHHQRVATGGLTIPSQPYKLGISEKSSLDKLILEPINRNAPAAGEVEIQVMATGLNFLDLVATLGLVPDEVDGVSQKHLVDINRFGVECSGYVVAVGEGVKGLEVGDMAIAMAQGSFSQYVTVNASYVVPKPENITFEEAASIPANFLTAYYALHHIAKITKGQRILIHAAAGGTGMAAVQIAQKAGAEVFATASPPKWETLRKMGVKYIMNSRTVEFADQVMEFTEGQGVDIVLNSLTSGDFVRKGLSVVSPQGRFIEIAKRGVWKSSQVAEVRPDISYSIVDLLRKSQEEPELINSMLQELTADFSNSLLKPTPLKVFPIEEVISAFRYMQQAKHIGKIVVTQPKQPDKPVSFRGDAAYLITGGMGGLGLLISRWMVSKGAKHLVLLGRRAPNEVVKEKLVELEAAGASVTVETLDVSDWEGMKGVIERINNSGTPLAGVMHSVGVLSDGVLENQTWSSFEQVMAPKVQGSWYLHQLTQNQSLDFFLVFSSVASLFGSSAQANHSAANAFLDGLAHYRRSLGLPGLSIHWSTISQVGEAAERGADVRLQKQGIAALTPTEVLESLEVLMSSNANTEVAVVDIDWSKWQERASQWRFLADWEGVVAGVIGTETRLLEQLKESSSEEQEKMLVDYLKGKVANIFGTTTGKIMDIEQPLTTMGLDSLMAVELRNLIQRELGFDIPMQTIIEGISISEIVDLVSEQLLLEQVSYSNTSPTEEIDEDMEEITL</sequence>